<evidence type="ECO:0000313" key="2">
    <source>
        <dbReference type="EMBL" id="MBU3866869.1"/>
    </source>
</evidence>
<accession>A0ABS6CJ58</accession>
<name>A0ABS6CJ58_9ACTN</name>
<dbReference type="Proteomes" id="UP000720508">
    <property type="component" value="Unassembled WGS sequence"/>
</dbReference>
<sequence>MSDDGDDDRQREVVDPDLYGAVSPLGVIATETAWRDGDGGQRDLLTVLDRNRRQSARGG</sequence>
<reference evidence="2 3" key="1">
    <citation type="submission" date="2021-06" db="EMBL/GenBank/DDBJ databases">
        <authorList>
            <person name="Pan X."/>
        </authorList>
    </citation>
    <scope>NUCLEOTIDE SEQUENCE [LARGE SCALE GENOMIC DNA]</scope>
    <source>
        <strain evidence="2 3">4503</strain>
    </source>
</reference>
<dbReference type="EMBL" id="JAHLEM010000261">
    <property type="protein sequence ID" value="MBU3866869.1"/>
    <property type="molecule type" value="Genomic_DNA"/>
</dbReference>
<organism evidence="2 3">
    <name type="scientific">Streptomyces niphimycinicus</name>
    <dbReference type="NCBI Taxonomy" id="2842201"/>
    <lineage>
        <taxon>Bacteria</taxon>
        <taxon>Bacillati</taxon>
        <taxon>Actinomycetota</taxon>
        <taxon>Actinomycetes</taxon>
        <taxon>Kitasatosporales</taxon>
        <taxon>Streptomycetaceae</taxon>
        <taxon>Streptomyces</taxon>
    </lineage>
</organism>
<keyword evidence="3" id="KW-1185">Reference proteome</keyword>
<gene>
    <name evidence="2" type="ORF">KN815_23215</name>
</gene>
<feature type="region of interest" description="Disordered" evidence="1">
    <location>
        <begin position="34"/>
        <end position="59"/>
    </location>
</feature>
<dbReference type="RefSeq" id="WP_216343880.1">
    <property type="nucleotide sequence ID" value="NZ_JAHLEM010000261.1"/>
</dbReference>
<evidence type="ECO:0000313" key="3">
    <source>
        <dbReference type="Proteomes" id="UP000720508"/>
    </source>
</evidence>
<proteinExistence type="predicted"/>
<comment type="caution">
    <text evidence="2">The sequence shown here is derived from an EMBL/GenBank/DDBJ whole genome shotgun (WGS) entry which is preliminary data.</text>
</comment>
<evidence type="ECO:0000256" key="1">
    <source>
        <dbReference type="SAM" id="MobiDB-lite"/>
    </source>
</evidence>
<protein>
    <submittedName>
        <fullName evidence="2">Uncharacterized protein</fullName>
    </submittedName>
</protein>